<proteinExistence type="predicted"/>
<evidence type="ECO:0000313" key="2">
    <source>
        <dbReference type="EMBL" id="KAJ1171362.1"/>
    </source>
</evidence>
<protein>
    <submittedName>
        <fullName evidence="2">Uncharacterized protein</fullName>
    </submittedName>
</protein>
<dbReference type="Proteomes" id="UP001066276">
    <property type="component" value="Chromosome 4_1"/>
</dbReference>
<sequence>MPPPGTVLTGAWVCVVGPKRRDPATCPAPGLYLFLCRHHLIAGPFAPARLGPPRSVLRPLVQGRNSQRGPPLVSAPVRRIRRSAQR</sequence>
<evidence type="ECO:0000313" key="3">
    <source>
        <dbReference type="Proteomes" id="UP001066276"/>
    </source>
</evidence>
<evidence type="ECO:0000256" key="1">
    <source>
        <dbReference type="SAM" id="MobiDB-lite"/>
    </source>
</evidence>
<feature type="region of interest" description="Disordered" evidence="1">
    <location>
        <begin position="61"/>
        <end position="86"/>
    </location>
</feature>
<accession>A0AAV7T5V3</accession>
<organism evidence="2 3">
    <name type="scientific">Pleurodeles waltl</name>
    <name type="common">Iberian ribbed newt</name>
    <dbReference type="NCBI Taxonomy" id="8319"/>
    <lineage>
        <taxon>Eukaryota</taxon>
        <taxon>Metazoa</taxon>
        <taxon>Chordata</taxon>
        <taxon>Craniata</taxon>
        <taxon>Vertebrata</taxon>
        <taxon>Euteleostomi</taxon>
        <taxon>Amphibia</taxon>
        <taxon>Batrachia</taxon>
        <taxon>Caudata</taxon>
        <taxon>Salamandroidea</taxon>
        <taxon>Salamandridae</taxon>
        <taxon>Pleurodelinae</taxon>
        <taxon>Pleurodeles</taxon>
    </lineage>
</organism>
<keyword evidence="3" id="KW-1185">Reference proteome</keyword>
<name>A0AAV7T5V3_PLEWA</name>
<dbReference type="EMBL" id="JANPWB010000007">
    <property type="protein sequence ID" value="KAJ1171362.1"/>
    <property type="molecule type" value="Genomic_DNA"/>
</dbReference>
<reference evidence="2" key="1">
    <citation type="journal article" date="2022" name="bioRxiv">
        <title>Sequencing and chromosome-scale assembly of the giantPleurodeles waltlgenome.</title>
        <authorList>
            <person name="Brown T."/>
            <person name="Elewa A."/>
            <person name="Iarovenko S."/>
            <person name="Subramanian E."/>
            <person name="Araus A.J."/>
            <person name="Petzold A."/>
            <person name="Susuki M."/>
            <person name="Suzuki K.-i.T."/>
            <person name="Hayashi T."/>
            <person name="Toyoda A."/>
            <person name="Oliveira C."/>
            <person name="Osipova E."/>
            <person name="Leigh N.D."/>
            <person name="Simon A."/>
            <person name="Yun M.H."/>
        </authorList>
    </citation>
    <scope>NUCLEOTIDE SEQUENCE</scope>
    <source>
        <strain evidence="2">20211129_DDA</strain>
        <tissue evidence="2">Liver</tissue>
    </source>
</reference>
<dbReference type="AlphaFoldDB" id="A0AAV7T5V3"/>
<gene>
    <name evidence="2" type="ORF">NDU88_003225</name>
</gene>
<comment type="caution">
    <text evidence="2">The sequence shown here is derived from an EMBL/GenBank/DDBJ whole genome shotgun (WGS) entry which is preliminary data.</text>
</comment>